<dbReference type="EMBL" id="KK104257">
    <property type="protein sequence ID" value="KIY94194.1"/>
    <property type="molecule type" value="Genomic_DNA"/>
</dbReference>
<accession>A0A0D2LRB0</accession>
<dbReference type="KEGG" id="mng:MNEG_13768"/>
<dbReference type="Proteomes" id="UP000054498">
    <property type="component" value="Unassembled WGS sequence"/>
</dbReference>
<dbReference type="PANTHER" id="PTHR36792">
    <property type="entry name" value="EXPRESSED PROTEIN"/>
    <property type="match status" value="1"/>
</dbReference>
<protein>
    <recommendedName>
        <fullName evidence="3">Sel1 repeat family protein</fullName>
    </recommendedName>
</protein>
<proteinExistence type="predicted"/>
<dbReference type="InterPro" id="IPR006597">
    <property type="entry name" value="Sel1-like"/>
</dbReference>
<name>A0A0D2LRB0_9CHLO</name>
<keyword evidence="2" id="KW-1185">Reference proteome</keyword>
<evidence type="ECO:0000313" key="1">
    <source>
        <dbReference type="EMBL" id="KIY94194.1"/>
    </source>
</evidence>
<dbReference type="GeneID" id="25731263"/>
<dbReference type="Gene3D" id="1.25.40.10">
    <property type="entry name" value="Tetratricopeptide repeat domain"/>
    <property type="match status" value="1"/>
</dbReference>
<dbReference type="SMART" id="SM00671">
    <property type="entry name" value="SEL1"/>
    <property type="match status" value="1"/>
</dbReference>
<dbReference type="STRING" id="145388.A0A0D2LRB0"/>
<organism evidence="1 2">
    <name type="scientific">Monoraphidium neglectum</name>
    <dbReference type="NCBI Taxonomy" id="145388"/>
    <lineage>
        <taxon>Eukaryota</taxon>
        <taxon>Viridiplantae</taxon>
        <taxon>Chlorophyta</taxon>
        <taxon>core chlorophytes</taxon>
        <taxon>Chlorophyceae</taxon>
        <taxon>CS clade</taxon>
        <taxon>Sphaeropleales</taxon>
        <taxon>Selenastraceae</taxon>
        <taxon>Monoraphidium</taxon>
    </lineage>
</organism>
<dbReference type="InterPro" id="IPR011990">
    <property type="entry name" value="TPR-like_helical_dom_sf"/>
</dbReference>
<reference evidence="1 2" key="1">
    <citation type="journal article" date="2013" name="BMC Genomics">
        <title>Reconstruction of the lipid metabolism for the microalga Monoraphidium neglectum from its genome sequence reveals characteristics suitable for biofuel production.</title>
        <authorList>
            <person name="Bogen C."/>
            <person name="Al-Dilaimi A."/>
            <person name="Albersmeier A."/>
            <person name="Wichmann J."/>
            <person name="Grundmann M."/>
            <person name="Rupp O."/>
            <person name="Lauersen K.J."/>
            <person name="Blifernez-Klassen O."/>
            <person name="Kalinowski J."/>
            <person name="Goesmann A."/>
            <person name="Mussgnug J.H."/>
            <person name="Kruse O."/>
        </authorList>
    </citation>
    <scope>NUCLEOTIDE SEQUENCE [LARGE SCALE GENOMIC DNA]</scope>
    <source>
        <strain evidence="1 2">SAG 48.87</strain>
    </source>
</reference>
<evidence type="ECO:0000313" key="2">
    <source>
        <dbReference type="Proteomes" id="UP000054498"/>
    </source>
</evidence>
<dbReference type="SUPFAM" id="SSF81901">
    <property type="entry name" value="HCP-like"/>
    <property type="match status" value="1"/>
</dbReference>
<dbReference type="PANTHER" id="PTHR36792:SF5">
    <property type="entry name" value="SEL1 REPEAT PROTEIN"/>
    <property type="match status" value="1"/>
</dbReference>
<dbReference type="OrthoDB" id="2384430at2759"/>
<dbReference type="RefSeq" id="XP_013893214.1">
    <property type="nucleotide sequence ID" value="XM_014037760.1"/>
</dbReference>
<sequence length="56" mass="6605">VRRWFEDTQIEAQRGDVKQQALLAQMYNEGYGTERDVRAAASWAERARQRGYRMKG</sequence>
<dbReference type="AlphaFoldDB" id="A0A0D2LRB0"/>
<evidence type="ECO:0008006" key="3">
    <source>
        <dbReference type="Google" id="ProtNLM"/>
    </source>
</evidence>
<feature type="non-terminal residue" evidence="1">
    <location>
        <position position="1"/>
    </location>
</feature>
<feature type="non-terminal residue" evidence="1">
    <location>
        <position position="56"/>
    </location>
</feature>
<gene>
    <name evidence="1" type="ORF">MNEG_13768</name>
</gene>